<evidence type="ECO:0000313" key="2">
    <source>
        <dbReference type="EMBL" id="OOH96852.1"/>
    </source>
</evidence>
<proteinExistence type="predicted"/>
<dbReference type="eggNOG" id="ENOG502ZAUF">
    <property type="taxonomic scope" value="Bacteria"/>
</dbReference>
<feature type="signal peptide" evidence="1">
    <location>
        <begin position="1"/>
        <end position="23"/>
    </location>
</feature>
<keyword evidence="3" id="KW-1185">Reference proteome</keyword>
<dbReference type="InterPro" id="IPR011050">
    <property type="entry name" value="Pectin_lyase_fold/virulence"/>
</dbReference>
<dbReference type="RefSeq" id="WP_070904701.1">
    <property type="nucleotide sequence ID" value="NZ_CP016378.1"/>
</dbReference>
<gene>
    <name evidence="2" type="ORF">BMF97_06200</name>
</gene>
<name>A0A1T3JDW3_ELIME</name>
<dbReference type="PROSITE" id="PS51257">
    <property type="entry name" value="PROKAR_LIPOPROTEIN"/>
    <property type="match status" value="1"/>
</dbReference>
<sequence length="421" mass="45294">MNAKYYKILGLALLLTISQSCENANSMVDTSVDAPNTSGVHGEVYGIWNKNSTIYVSGDIIIPAGKSLVIEEGVTVVMDPNSKPEVIVNGNFYSMGTTANPVKITGPAETRKPDSWGQVWGGILASQTCNELVLDNTIIELGGATTTEASTSVKQGLYKAKAGENLPAVWFSNTKGKLIITNSVIRNFHDDATYLEGGEMIISRNKFYSTGNKGGEGVNIKSGVLADVSYNLFFSNNTNALKLSNSGGRTPQAHVVAYNNTIVNTGWRRPDIKGGSVWLENSVYAEVYNTLFANVRFGIKQDTKSKPDARSKSSNNLYYGYNASAVAGFTPNNGDILSGTNDIISTTPQANDPKLINYPLNSSFTAYTFDNSWNFHLSAGSPAIGKGTTNIMRNFPKGLTVNNTLYESPEPASYIGAFGQQ</sequence>
<dbReference type="Proteomes" id="UP000188947">
    <property type="component" value="Unassembled WGS sequence"/>
</dbReference>
<dbReference type="STRING" id="238.BBD35_15910"/>
<accession>A0A1T3JDW3</accession>
<protein>
    <recommendedName>
        <fullName evidence="4">Right handed beta helix domain-containing protein</fullName>
    </recommendedName>
</protein>
<evidence type="ECO:0000313" key="3">
    <source>
        <dbReference type="Proteomes" id="UP000188947"/>
    </source>
</evidence>
<dbReference type="AlphaFoldDB" id="A0A1T3JDW3"/>
<dbReference type="Gene3D" id="2.160.20.10">
    <property type="entry name" value="Single-stranded right-handed beta-helix, Pectin lyase-like"/>
    <property type="match status" value="1"/>
</dbReference>
<reference evidence="2 3" key="1">
    <citation type="submission" date="2016-11" db="EMBL/GenBank/DDBJ databases">
        <title>Genome sequence and comparative genomic analysis of clinical strain Elizabethkingia meningoseptica 61421 PRCM.</title>
        <authorList>
            <person name="Wang M."/>
            <person name="Hu S."/>
            <person name="Cao L."/>
            <person name="Jiang T."/>
            <person name="Zhou Y."/>
            <person name="Ming D."/>
        </authorList>
    </citation>
    <scope>NUCLEOTIDE SEQUENCE [LARGE SCALE GENOMIC DNA]</scope>
    <source>
        <strain evidence="2 3">61421 PRCM</strain>
    </source>
</reference>
<dbReference type="SUPFAM" id="SSF51126">
    <property type="entry name" value="Pectin lyase-like"/>
    <property type="match status" value="1"/>
</dbReference>
<evidence type="ECO:0000256" key="1">
    <source>
        <dbReference type="SAM" id="SignalP"/>
    </source>
</evidence>
<evidence type="ECO:0008006" key="4">
    <source>
        <dbReference type="Google" id="ProtNLM"/>
    </source>
</evidence>
<keyword evidence="1" id="KW-0732">Signal</keyword>
<comment type="caution">
    <text evidence="2">The sequence shown here is derived from an EMBL/GenBank/DDBJ whole genome shotgun (WGS) entry which is preliminary data.</text>
</comment>
<dbReference type="EMBL" id="MPOG01000007">
    <property type="protein sequence ID" value="OOH96852.1"/>
    <property type="molecule type" value="Genomic_DNA"/>
</dbReference>
<dbReference type="InterPro" id="IPR012334">
    <property type="entry name" value="Pectin_lyas_fold"/>
</dbReference>
<dbReference type="OrthoDB" id="974660at2"/>
<feature type="chain" id="PRO_5030034763" description="Right handed beta helix domain-containing protein" evidence="1">
    <location>
        <begin position="24"/>
        <end position="421"/>
    </location>
</feature>
<organism evidence="2 3">
    <name type="scientific">Elizabethkingia meningoseptica</name>
    <name type="common">Chryseobacterium meningosepticum</name>
    <dbReference type="NCBI Taxonomy" id="238"/>
    <lineage>
        <taxon>Bacteria</taxon>
        <taxon>Pseudomonadati</taxon>
        <taxon>Bacteroidota</taxon>
        <taxon>Flavobacteriia</taxon>
        <taxon>Flavobacteriales</taxon>
        <taxon>Weeksellaceae</taxon>
        <taxon>Elizabethkingia</taxon>
    </lineage>
</organism>